<comment type="caution">
    <text evidence="1">The sequence shown here is derived from an EMBL/GenBank/DDBJ whole genome shotgun (WGS) entry which is preliminary data.</text>
</comment>
<accession>A0A0F9AQC1</accession>
<proteinExistence type="predicted"/>
<reference evidence="1" key="1">
    <citation type="journal article" date="2015" name="Nature">
        <title>Complex archaea that bridge the gap between prokaryotes and eukaryotes.</title>
        <authorList>
            <person name="Spang A."/>
            <person name="Saw J.H."/>
            <person name="Jorgensen S.L."/>
            <person name="Zaremba-Niedzwiedzka K."/>
            <person name="Martijn J."/>
            <person name="Lind A.E."/>
            <person name="van Eijk R."/>
            <person name="Schleper C."/>
            <person name="Guy L."/>
            <person name="Ettema T.J."/>
        </authorList>
    </citation>
    <scope>NUCLEOTIDE SEQUENCE</scope>
</reference>
<feature type="non-terminal residue" evidence="1">
    <location>
        <position position="390"/>
    </location>
</feature>
<organism evidence="1">
    <name type="scientific">marine sediment metagenome</name>
    <dbReference type="NCBI Taxonomy" id="412755"/>
    <lineage>
        <taxon>unclassified sequences</taxon>
        <taxon>metagenomes</taxon>
        <taxon>ecological metagenomes</taxon>
    </lineage>
</organism>
<sequence>GQDLQELIVHGGQADVRGAEVEVEELTAGNNGENTTVLATTIFADGSAATLQGPRDSTVEVTETQEAATGVNEIQQITLPDSVNGGDFTLQFDTYPATDPIFAGASANDVELALLRTGLPQQDFAVTGSYGGPWRIEFTGALELTDVPTIVADGAGLWSGLDDWDLVRTQPGVEPANYAQLIDVPDEADGGTYKVSVKAGSQTRSVDVAYNATAVELEDALESLGTVGTGNVDVTREADGRLRVEFIEDLSGGSGVVMTIDPSALQGLAVSETQTGGGGDNEIQQVELAAAAAGGQFRLTFGGESTPALSTAADAAAVQAALEGLSTIGAGNVSVTVPVAGTWDVEFIGTMADTQRKLDRGFGGVHVPLMSWSMHVQSWRRELPYGQFAL</sequence>
<dbReference type="AlphaFoldDB" id="A0A0F9AQC1"/>
<gene>
    <name evidence="1" type="ORF">LCGC14_2884290</name>
</gene>
<name>A0A0F9AQC1_9ZZZZ</name>
<protein>
    <submittedName>
        <fullName evidence="1">Uncharacterized protein</fullName>
    </submittedName>
</protein>
<evidence type="ECO:0000313" key="1">
    <source>
        <dbReference type="EMBL" id="KKK74386.1"/>
    </source>
</evidence>
<feature type="non-terminal residue" evidence="1">
    <location>
        <position position="1"/>
    </location>
</feature>
<dbReference type="EMBL" id="LAZR01056343">
    <property type="protein sequence ID" value="KKK74386.1"/>
    <property type="molecule type" value="Genomic_DNA"/>
</dbReference>